<dbReference type="InterPro" id="IPR020625">
    <property type="entry name" value="Schiff_base-form_aldolases_AS"/>
</dbReference>
<evidence type="ECO:0000256" key="7">
    <source>
        <dbReference type="ARBA" id="ARBA00022915"/>
    </source>
</evidence>
<dbReference type="InterPro" id="IPR005263">
    <property type="entry name" value="DapA"/>
</dbReference>
<feature type="active site" description="Schiff-base intermediate with substrate" evidence="12 14">
    <location>
        <position position="160"/>
    </location>
</feature>
<dbReference type="PROSITE" id="PS00665">
    <property type="entry name" value="DHDPS_1"/>
    <property type="match status" value="1"/>
</dbReference>
<dbReference type="HAMAP" id="MF_00418">
    <property type="entry name" value="DapA"/>
    <property type="match status" value="1"/>
</dbReference>
<reference evidence="16" key="1">
    <citation type="journal article" date="2021" name="bioRxiv">
        <title>Unraveling nitrogen, sulfur and carbon metabolic pathways and microbial community transcriptional responses to substrate deprivation and toxicity stresses in a bioreactor mimicking anoxic brackish coastal sediment conditions.</title>
        <authorList>
            <person name="Martins P.D."/>
            <person name="Echeveste M.J."/>
            <person name="Arshad A."/>
            <person name="Kurth J."/>
            <person name="Ouboter H."/>
            <person name="Jetten M.S.M."/>
            <person name="Welte C.U."/>
        </authorList>
    </citation>
    <scope>NUCLEOTIDE SEQUENCE</scope>
    <source>
        <strain evidence="16">MAG_39</strain>
    </source>
</reference>
<evidence type="ECO:0000256" key="12">
    <source>
        <dbReference type="HAMAP-Rule" id="MF_00418"/>
    </source>
</evidence>
<dbReference type="PIRSF" id="PIRSF001365">
    <property type="entry name" value="DHDPS"/>
    <property type="match status" value="1"/>
</dbReference>
<dbReference type="NCBIfam" id="TIGR00674">
    <property type="entry name" value="dapA"/>
    <property type="match status" value="1"/>
</dbReference>
<comment type="subunit">
    <text evidence="12">Homotetramer; dimer of dimers.</text>
</comment>
<evidence type="ECO:0000256" key="6">
    <source>
        <dbReference type="ARBA" id="ARBA00022605"/>
    </source>
</evidence>
<evidence type="ECO:0000256" key="9">
    <source>
        <dbReference type="ARBA" id="ARBA00023239"/>
    </source>
</evidence>
<evidence type="ECO:0000256" key="13">
    <source>
        <dbReference type="PIRNR" id="PIRNR001365"/>
    </source>
</evidence>
<evidence type="ECO:0000256" key="15">
    <source>
        <dbReference type="PIRSR" id="PIRSR001365-2"/>
    </source>
</evidence>
<dbReference type="PANTHER" id="PTHR12128:SF66">
    <property type="entry name" value="4-HYDROXY-2-OXOGLUTARATE ALDOLASE, MITOCHONDRIAL"/>
    <property type="match status" value="1"/>
</dbReference>
<comment type="caution">
    <text evidence="16">The sequence shown here is derived from an EMBL/GenBank/DDBJ whole genome shotgun (WGS) entry which is preliminary data.</text>
</comment>
<feature type="binding site" evidence="12 15">
    <location>
        <position position="44"/>
    </location>
    <ligand>
        <name>pyruvate</name>
        <dbReference type="ChEBI" id="CHEBI:15361"/>
    </ligand>
</feature>
<dbReference type="InterPro" id="IPR013785">
    <property type="entry name" value="Aldolase_TIM"/>
</dbReference>
<dbReference type="GO" id="GO:0005829">
    <property type="term" value="C:cytosol"/>
    <property type="evidence" value="ECO:0007669"/>
    <property type="project" value="TreeGrafter"/>
</dbReference>
<dbReference type="InterPro" id="IPR020624">
    <property type="entry name" value="Schiff_base-form_aldolases_CS"/>
</dbReference>
<evidence type="ECO:0000256" key="2">
    <source>
        <dbReference type="ARBA" id="ARBA00005120"/>
    </source>
</evidence>
<dbReference type="CDD" id="cd00950">
    <property type="entry name" value="DHDPS"/>
    <property type="match status" value="1"/>
</dbReference>
<evidence type="ECO:0000313" key="17">
    <source>
        <dbReference type="Proteomes" id="UP000705867"/>
    </source>
</evidence>
<dbReference type="PANTHER" id="PTHR12128">
    <property type="entry name" value="DIHYDRODIPICOLINATE SYNTHASE"/>
    <property type="match status" value="1"/>
</dbReference>
<evidence type="ECO:0000256" key="8">
    <source>
        <dbReference type="ARBA" id="ARBA00023154"/>
    </source>
</evidence>
<evidence type="ECO:0000256" key="5">
    <source>
        <dbReference type="ARBA" id="ARBA00022490"/>
    </source>
</evidence>
<keyword evidence="6 12" id="KW-0028">Amino-acid biosynthesis</keyword>
<dbReference type="PRINTS" id="PR00146">
    <property type="entry name" value="DHPICSNTHASE"/>
</dbReference>
<comment type="subcellular location">
    <subcellularLocation>
        <location evidence="12">Cytoplasm</location>
    </subcellularLocation>
</comment>
<evidence type="ECO:0000256" key="10">
    <source>
        <dbReference type="ARBA" id="ARBA00023270"/>
    </source>
</evidence>
<feature type="site" description="Part of a proton relay during catalysis" evidence="12">
    <location>
        <position position="106"/>
    </location>
</feature>
<dbReference type="GO" id="GO:0009089">
    <property type="term" value="P:lysine biosynthetic process via diaminopimelate"/>
    <property type="evidence" value="ECO:0007669"/>
    <property type="project" value="UniProtKB-UniRule"/>
</dbReference>
<comment type="pathway">
    <text evidence="2 12">Amino-acid biosynthesis; L-lysine biosynthesis via DAP pathway; (S)-tetrahydrodipicolinate from L-aspartate: step 3/4.</text>
</comment>
<dbReference type="PROSITE" id="PS00666">
    <property type="entry name" value="DHDPS_2"/>
    <property type="match status" value="1"/>
</dbReference>
<dbReference type="EC" id="4.3.3.7" evidence="4 12"/>
<sequence>MFKGSIVALVTPFRNGAFDEKAYGDLIEWHIAQGTHGIVPCGTTGEASTLSFEEHYRVIEVAVEAVNKRIPVIAGTGANATDEAIDLTKRAKQLGADGALVVTPYYNKPTQEGLYRHYKAIAGAVDIPLVLYNVPGRTAVNLLPATVARLAEIRNVVGIKEATGDMKQASELIRLCGDRLSVVSGDDFTTLPMLCLGGRGAISVTANVAPGDSAGMFNAWERGDIAKARELHYKLEPVNAAMFIETNPIPVKTAVALMGRITDELRLPLCEMSAANKEKLAGVLKNAGII</sequence>
<feature type="active site" description="Proton donor/acceptor" evidence="12 14">
    <location>
        <position position="132"/>
    </location>
</feature>
<dbReference type="Pfam" id="PF00701">
    <property type="entry name" value="DHDPS"/>
    <property type="match status" value="1"/>
</dbReference>
<evidence type="ECO:0000256" key="1">
    <source>
        <dbReference type="ARBA" id="ARBA00003294"/>
    </source>
</evidence>
<dbReference type="InterPro" id="IPR002220">
    <property type="entry name" value="DapA-like"/>
</dbReference>
<feature type="site" description="Part of a proton relay during catalysis" evidence="12">
    <location>
        <position position="43"/>
    </location>
</feature>
<dbReference type="Gene3D" id="3.20.20.70">
    <property type="entry name" value="Aldolase class I"/>
    <property type="match status" value="1"/>
</dbReference>
<keyword evidence="10 12" id="KW-0704">Schiff base</keyword>
<dbReference type="Proteomes" id="UP000705867">
    <property type="component" value="Unassembled WGS sequence"/>
</dbReference>
<protein>
    <recommendedName>
        <fullName evidence="4 12">4-hydroxy-tetrahydrodipicolinate synthase</fullName>
        <shortName evidence="12">HTPA synthase</shortName>
        <ecNumber evidence="4 12">4.3.3.7</ecNumber>
    </recommendedName>
</protein>
<accession>A0A953J8D9</accession>
<keyword evidence="9 12" id="KW-0456">Lyase</keyword>
<comment type="caution">
    <text evidence="12">Was originally thought to be a dihydrodipicolinate synthase (DHDPS), catalyzing the condensation of (S)-aspartate-beta-semialdehyde [(S)-ASA] and pyruvate to dihydrodipicolinate (DHDP). However, it was shown in E.coli that the product of the enzymatic reaction is not dihydrodipicolinate but in fact (4S)-4-hydroxy-2,3,4,5-tetrahydro-(2S)-dipicolinic acid (HTPA), and that the consecutive dehydration reaction leading to DHDP is not spontaneous but catalyzed by DapB.</text>
</comment>
<evidence type="ECO:0000313" key="16">
    <source>
        <dbReference type="EMBL" id="MBZ0155054.1"/>
    </source>
</evidence>
<proteinExistence type="inferred from homology"/>
<dbReference type="AlphaFoldDB" id="A0A953J8D9"/>
<evidence type="ECO:0000256" key="14">
    <source>
        <dbReference type="PIRSR" id="PIRSR001365-1"/>
    </source>
</evidence>
<comment type="function">
    <text evidence="1 12">Catalyzes the condensation of (S)-aspartate-beta-semialdehyde [(S)-ASA] and pyruvate to 4-hydroxy-tetrahydrodipicolinate (HTPA).</text>
</comment>
<evidence type="ECO:0000256" key="11">
    <source>
        <dbReference type="ARBA" id="ARBA00047836"/>
    </source>
</evidence>
<dbReference type="SUPFAM" id="SSF51569">
    <property type="entry name" value="Aldolase"/>
    <property type="match status" value="1"/>
</dbReference>
<feature type="binding site" evidence="12 15">
    <location>
        <position position="202"/>
    </location>
    <ligand>
        <name>pyruvate</name>
        <dbReference type="ChEBI" id="CHEBI:15361"/>
    </ligand>
</feature>
<name>A0A953J8D9_9BACT</name>
<keyword evidence="8 12" id="KW-0457">Lysine biosynthesis</keyword>
<organism evidence="16 17">
    <name type="scientific">Candidatus Nitrobium versatile</name>
    <dbReference type="NCBI Taxonomy" id="2884831"/>
    <lineage>
        <taxon>Bacteria</taxon>
        <taxon>Pseudomonadati</taxon>
        <taxon>Nitrospirota</taxon>
        <taxon>Nitrospiria</taxon>
        <taxon>Nitrospirales</taxon>
        <taxon>Nitrospiraceae</taxon>
        <taxon>Candidatus Nitrobium</taxon>
    </lineage>
</organism>
<gene>
    <name evidence="12 16" type="primary">dapA</name>
    <name evidence="16" type="ORF">K8I29_02420</name>
</gene>
<reference evidence="16" key="2">
    <citation type="submission" date="2021-08" db="EMBL/GenBank/DDBJ databases">
        <authorList>
            <person name="Dalcin Martins P."/>
        </authorList>
    </citation>
    <scope>NUCLEOTIDE SEQUENCE</scope>
    <source>
        <strain evidence="16">MAG_39</strain>
    </source>
</reference>
<dbReference type="GO" id="GO:0019877">
    <property type="term" value="P:diaminopimelate biosynthetic process"/>
    <property type="evidence" value="ECO:0007669"/>
    <property type="project" value="UniProtKB-UniRule"/>
</dbReference>
<dbReference type="EMBL" id="JAIOIV010000018">
    <property type="protein sequence ID" value="MBZ0155054.1"/>
    <property type="molecule type" value="Genomic_DNA"/>
</dbReference>
<comment type="similarity">
    <text evidence="3 12 13">Belongs to the DapA family.</text>
</comment>
<dbReference type="SMART" id="SM01130">
    <property type="entry name" value="DHDPS"/>
    <property type="match status" value="1"/>
</dbReference>
<dbReference type="GO" id="GO:0008840">
    <property type="term" value="F:4-hydroxy-tetrahydrodipicolinate synthase activity"/>
    <property type="evidence" value="ECO:0007669"/>
    <property type="project" value="UniProtKB-UniRule"/>
</dbReference>
<keyword evidence="7 12" id="KW-0220">Diaminopimelate biosynthesis</keyword>
<keyword evidence="5 12" id="KW-0963">Cytoplasm</keyword>
<evidence type="ECO:0000256" key="3">
    <source>
        <dbReference type="ARBA" id="ARBA00007592"/>
    </source>
</evidence>
<comment type="catalytic activity">
    <reaction evidence="11 12">
        <text>L-aspartate 4-semialdehyde + pyruvate = (2S,4S)-4-hydroxy-2,3,4,5-tetrahydrodipicolinate + H2O + H(+)</text>
        <dbReference type="Rhea" id="RHEA:34171"/>
        <dbReference type="ChEBI" id="CHEBI:15361"/>
        <dbReference type="ChEBI" id="CHEBI:15377"/>
        <dbReference type="ChEBI" id="CHEBI:15378"/>
        <dbReference type="ChEBI" id="CHEBI:67139"/>
        <dbReference type="ChEBI" id="CHEBI:537519"/>
        <dbReference type="EC" id="4.3.3.7"/>
    </reaction>
</comment>
<evidence type="ECO:0000256" key="4">
    <source>
        <dbReference type="ARBA" id="ARBA00012086"/>
    </source>
</evidence>